<protein>
    <submittedName>
        <fullName evidence="2">Uncharacterized protein</fullName>
    </submittedName>
</protein>
<evidence type="ECO:0000313" key="3">
    <source>
        <dbReference type="Proteomes" id="UP000062833"/>
    </source>
</evidence>
<dbReference type="Proteomes" id="UP000062833">
    <property type="component" value="Chromosome"/>
</dbReference>
<proteinExistence type="predicted"/>
<dbReference type="OrthoDB" id="4948465at2"/>
<keyword evidence="1" id="KW-0812">Transmembrane</keyword>
<dbReference type="AlphaFoldDB" id="A0A0M3UFQ0"/>
<organism evidence="2 3">
    <name type="scientific">Arthrobacter alpinus</name>
    <dbReference type="NCBI Taxonomy" id="656366"/>
    <lineage>
        <taxon>Bacteria</taxon>
        <taxon>Bacillati</taxon>
        <taxon>Actinomycetota</taxon>
        <taxon>Actinomycetes</taxon>
        <taxon>Micrococcales</taxon>
        <taxon>Micrococcaceae</taxon>
        <taxon>Arthrobacter</taxon>
    </lineage>
</organism>
<keyword evidence="1" id="KW-0472">Membrane</keyword>
<sequence length="241" mass="27309">MQFWEFVGTYWWLAFPLAGIVGGWGRAVSMNNERRHQRRIEMYKLQHPEVAGSGMSTPVSSTDSVGHLNLAKDPQEFTTSDVDKATDAHDAVNRRWLDYELDVGKLIDFPMMTDVREPLTVAFLRAKRDADALRPVTAQEITSKIRWDDYRNAVNAYAVAFDIAEKEAKRIKDTAFSEPQRQRLNTARKLVNIAENEAASPAERQTAYKRARHELEGLMVLPDITTAALEQKIATMIEGGK</sequence>
<keyword evidence="1" id="KW-1133">Transmembrane helix</keyword>
<name>A0A0M3UFQ0_9MICC</name>
<gene>
    <name evidence="2" type="ORF">AOC05_01930</name>
</gene>
<evidence type="ECO:0000313" key="2">
    <source>
        <dbReference type="EMBL" id="ALE91399.1"/>
    </source>
</evidence>
<dbReference type="PATRIC" id="fig|656366.3.peg.433"/>
<dbReference type="KEGG" id="aaq:AOC05_01930"/>
<keyword evidence="3" id="KW-1185">Reference proteome</keyword>
<evidence type="ECO:0000256" key="1">
    <source>
        <dbReference type="SAM" id="Phobius"/>
    </source>
</evidence>
<feature type="transmembrane region" description="Helical" evidence="1">
    <location>
        <begin position="12"/>
        <end position="29"/>
    </location>
</feature>
<accession>A0A0M3UFQ0</accession>
<dbReference type="EMBL" id="CP012677">
    <property type="protein sequence ID" value="ALE91399.1"/>
    <property type="molecule type" value="Genomic_DNA"/>
</dbReference>
<dbReference type="RefSeq" id="WP_062005228.1">
    <property type="nucleotide sequence ID" value="NZ_CP012677.1"/>
</dbReference>
<reference evidence="3" key="1">
    <citation type="submission" date="2015-09" db="EMBL/GenBank/DDBJ databases">
        <title>Complete genome of Arthrobacter alpinus strain R3.8.</title>
        <authorList>
            <person name="See-Too W.S."/>
            <person name="Chan K.G."/>
        </authorList>
    </citation>
    <scope>NUCLEOTIDE SEQUENCE [LARGE SCALE GENOMIC DNA]</scope>
    <source>
        <strain evidence="3">R3.8</strain>
    </source>
</reference>